<dbReference type="Gene3D" id="3.30.565.10">
    <property type="entry name" value="Histidine kinase-like ATPase, C-terminal domain"/>
    <property type="match status" value="1"/>
</dbReference>
<dbReference type="FunFam" id="1.10.287.130:FF:000002">
    <property type="entry name" value="Two-component osmosensing histidine kinase"/>
    <property type="match status" value="1"/>
</dbReference>
<dbReference type="PANTHER" id="PTHR45339:SF1">
    <property type="entry name" value="HYBRID SIGNAL TRANSDUCTION HISTIDINE KINASE J"/>
    <property type="match status" value="1"/>
</dbReference>
<dbReference type="Gene3D" id="2.10.70.100">
    <property type="match status" value="1"/>
</dbReference>
<dbReference type="OrthoDB" id="5747739at2"/>
<dbReference type="InterPro" id="IPR036890">
    <property type="entry name" value="HATPase_C_sf"/>
</dbReference>
<dbReference type="Proteomes" id="UP000006062">
    <property type="component" value="Chromosome"/>
</dbReference>
<evidence type="ECO:0000256" key="14">
    <source>
        <dbReference type="ARBA" id="ARBA00064003"/>
    </source>
</evidence>
<evidence type="ECO:0000313" key="23">
    <source>
        <dbReference type="EMBL" id="AFL73694.1"/>
    </source>
</evidence>
<name>I3Y9M6_THIV6</name>
<dbReference type="Gene3D" id="1.10.287.130">
    <property type="match status" value="1"/>
</dbReference>
<organism evidence="23 24">
    <name type="scientific">Thiocystis violascens (strain ATCC 17096 / DSM 198 / 6111)</name>
    <name type="common">Chromatium violascens</name>
    <dbReference type="NCBI Taxonomy" id="765911"/>
    <lineage>
        <taxon>Bacteria</taxon>
        <taxon>Pseudomonadati</taxon>
        <taxon>Pseudomonadota</taxon>
        <taxon>Gammaproteobacteria</taxon>
        <taxon>Chromatiales</taxon>
        <taxon>Chromatiaceae</taxon>
        <taxon>Thiocystis</taxon>
    </lineage>
</organism>
<feature type="domain" description="PAC" evidence="22">
    <location>
        <begin position="667"/>
        <end position="719"/>
    </location>
</feature>
<sequence>MSTPTTTPRLLRQTQRLALLIPLVVIVLSGLAILRVLKEKERHEAARLHAIVELQARHVADWLHERQGDAEMVRVSPNPLEGYRLWSNQSDLGAATQIQAWLSPLLAKGGFHAIDLYDPEGRLIWSSAEGRHDAASELAQALPIANHTKSTQRVGPYLDSHGQIHLDYVVPLGLDQAAMSPLVVLHTGAEDWLCPRLRAWPRLSLSDSGESFLFRRDGEQVLYLCPLRHLPDAAMRLRLPVSSARLLAAQLLRHEVREGDTLKGVDYRGVPVLGVASSIAGTDWMVVAKLDRAEIRASAVQEIALIGLVGGLLLVTLTAGTLVLRHRQRLALATATQEAQTERLRALGLLAALADSSEDLIYTKDLQGRYTLINRATARYLGRTPEAALGCSDYDLLSPETAESCIAGDHQAIANDAPILIEEQVSLAEGPCTLMTTKGPLRDASGQVIGVFGIGRDVSARRAMQNDLRASERRFLATFEQAAVGIALVAPDGRWLRVNRRLCEMLGYAETDLFGKTFQDITYPADLDSDLELVGRVLAGEIATYSLEKRYIRRDGDPMWINLTVSLVRQDDGAPDYFISVIEDISERKSAESRLKLWNDAFEKAELNLAMSDAVHQWLLAVNPAFARRRGYRPEEMVGMPIGSLFPADRWDAVQAQVREADAKGHHVFEAEHLRRDGERFPVLLDVTVTYSEDGRPTRRIVHALDMSARLAAEAARRASEARLREAQRIAGLGHWEWDLRLDRHAWSEEIYQIYGRDPALSPARYPEVMQYFTPESWADLTRAVDEALSEGTAYQCDAEVRRPDGSHRWITARGEAVRDATGEPILLRGTVQDITARKEAEQALRESEERFRAVFDQQFQFMAILTPEGRTIDINALVLHVQGYAREDFIGHLFWESPAWRDYPEWQHIWPERLAQAAACAGPVLTQDVYQMRDGQVRMADAATTAIRGSDGTVRWYVIQATDTTERCRAEAARRESEERLRLFIEHAPASLAMFDREMRYLAVSRRWLEDYGLLDGDVLGRCHYAVFPEIGESWKTVHRRGLAGEVMSADEERFDRADGQVQWLRWEMLPWNGADGGIGGIIIFTEDITARKEGELKLRATRQRFQDIVDASADWVWEVDIQGRYTYVSDGVKAVLGYSPAEILGRSAFELMPTEEGRRVAAEFSNIVARRMSFRDLENINLHRDGRLLYIHTTGVPILEADGKLLGYRGLDRDVTERRLAEQELDRYRHQLEDLVTARTAELMAARAEAERLARAKGEFLANMSHEIRTPMNAVLGLAYLLERQDLSEGARELARKIHQSGRSLLGIINDILDFSKIESGHLEIEHVSFRLDEVLDNLAIVMTTTAADKSLELVIKPPDCLDTTLLGDALRLGQILINLTSNAIKFTASGVVEVAIETLECDESRIHLRFSVRDTGMGIDAATQARLFQPFAQADASTTRRFGGSGLGLAISRRLVELMGGRLGIESRLGEGSTFWFELPFDLAKAASVHRDRRTQVRVLIADDNPSARAGVAATAAALGWPSCQVDSGRQALRRVLRDESFQGPDAVVLLNSRMPGLDGLASALAIRQALPASVWPLLFLLVTHRHEEQPATSAVPAVDAVLIKPLTPSSLHDAVIKVREQRLGDRSLSPLTTPSERRLAGLRLLVVDDSDINREVAERIFAGEGALIHLANDGQEALDWLLAHPGAVDLVLMDVQMPVLDGRAATRLIRQTPGIATIPIVALTADALRDQEAAALEAGMDAFLSKPFDVPEAIALIRALTHGPAQARAAISTQGPSVETVDPPVVPMPADADEALPGIALDRGLAIWKDDDVYRQYLRRFARSYADSADTIAKAEPGFGQQLAHKLKGTAGNLALIEVANEAGELERALAAGLAISVKPLRRALDRALTSIICYAPETFAEEPGLASQLEPPSARISVALVAPLLREILGVFERFDPMAAEPALDSLATHLSAAQLAPLRQAVEEFDATAGVAALHDLADALTIQMED</sequence>
<dbReference type="InterPro" id="IPR001610">
    <property type="entry name" value="PAC"/>
</dbReference>
<feature type="domain" description="PAS" evidence="21">
    <location>
        <begin position="1103"/>
        <end position="1173"/>
    </location>
</feature>
<feature type="domain" description="PAS" evidence="21">
    <location>
        <begin position="848"/>
        <end position="892"/>
    </location>
</feature>
<dbReference type="SMART" id="SM00388">
    <property type="entry name" value="HisKA"/>
    <property type="match status" value="1"/>
</dbReference>
<evidence type="ECO:0000256" key="5">
    <source>
        <dbReference type="ARBA" id="ARBA00022553"/>
    </source>
</evidence>
<evidence type="ECO:0000256" key="8">
    <source>
        <dbReference type="ARBA" id="ARBA00022741"/>
    </source>
</evidence>
<keyword evidence="4" id="KW-1003">Cell membrane</keyword>
<evidence type="ECO:0000259" key="20">
    <source>
        <dbReference type="PROSITE" id="PS50110"/>
    </source>
</evidence>
<keyword evidence="8" id="KW-0547">Nucleotide-binding</keyword>
<dbReference type="eggNOG" id="COG0784">
    <property type="taxonomic scope" value="Bacteria"/>
</dbReference>
<dbReference type="Pfam" id="PF02518">
    <property type="entry name" value="HATPase_c"/>
    <property type="match status" value="1"/>
</dbReference>
<dbReference type="SMART" id="SM00086">
    <property type="entry name" value="PAC"/>
    <property type="match status" value="7"/>
</dbReference>
<feature type="domain" description="Response regulatory" evidence="20">
    <location>
        <begin position="1647"/>
        <end position="1765"/>
    </location>
</feature>
<dbReference type="CDD" id="cd17546">
    <property type="entry name" value="REC_hyHK_CKI1_RcsC-like"/>
    <property type="match status" value="1"/>
</dbReference>
<dbReference type="PANTHER" id="PTHR45339">
    <property type="entry name" value="HYBRID SIGNAL TRANSDUCTION HISTIDINE KINASE J"/>
    <property type="match status" value="1"/>
</dbReference>
<dbReference type="SUPFAM" id="SSF47226">
    <property type="entry name" value="Histidine-containing phosphotransfer domain, HPT domain"/>
    <property type="match status" value="1"/>
</dbReference>
<dbReference type="SUPFAM" id="SSF55785">
    <property type="entry name" value="PYP-like sensor domain (PAS domain)"/>
    <property type="match status" value="7"/>
</dbReference>
<gene>
    <name evidence="23" type="ordered locus">Thivi_1720</name>
</gene>
<dbReference type="InterPro" id="IPR005467">
    <property type="entry name" value="His_kinase_dom"/>
</dbReference>
<feature type="domain" description="PAC" evidence="22">
    <location>
        <begin position="1177"/>
        <end position="1229"/>
    </location>
</feature>
<dbReference type="CDD" id="cd00082">
    <property type="entry name" value="HisKA"/>
    <property type="match status" value="1"/>
</dbReference>
<keyword evidence="12" id="KW-0902">Two-component regulatory system</keyword>
<feature type="domain" description="PAC" evidence="22">
    <location>
        <begin position="419"/>
        <end position="470"/>
    </location>
</feature>
<dbReference type="RefSeq" id="WP_014778155.1">
    <property type="nucleotide sequence ID" value="NC_018012.1"/>
</dbReference>
<feature type="domain" description="PAC" evidence="22">
    <location>
        <begin position="545"/>
        <end position="597"/>
    </location>
</feature>
<keyword evidence="17" id="KW-0175">Coiled coil</keyword>
<evidence type="ECO:0000256" key="18">
    <source>
        <dbReference type="SAM" id="Phobius"/>
    </source>
</evidence>
<dbReference type="Gene3D" id="3.40.50.2300">
    <property type="match status" value="2"/>
</dbReference>
<protein>
    <recommendedName>
        <fullName evidence="15">Sensory/regulatory protein RpfC</fullName>
        <ecNumber evidence="3">2.7.13.3</ecNumber>
    </recommendedName>
</protein>
<feature type="domain" description="Histidine kinase" evidence="19">
    <location>
        <begin position="1265"/>
        <end position="1486"/>
    </location>
</feature>
<evidence type="ECO:0000259" key="21">
    <source>
        <dbReference type="PROSITE" id="PS50112"/>
    </source>
</evidence>
<dbReference type="CDD" id="cd16922">
    <property type="entry name" value="HATPase_EvgS-ArcB-TorS-like"/>
    <property type="match status" value="1"/>
</dbReference>
<keyword evidence="24" id="KW-1185">Reference proteome</keyword>
<dbReference type="eggNOG" id="COG3829">
    <property type="taxonomic scope" value="Bacteria"/>
</dbReference>
<evidence type="ECO:0000256" key="12">
    <source>
        <dbReference type="ARBA" id="ARBA00023012"/>
    </source>
</evidence>
<dbReference type="SUPFAM" id="SSF55874">
    <property type="entry name" value="ATPase domain of HSP90 chaperone/DNA topoisomerase II/histidine kinase"/>
    <property type="match status" value="1"/>
</dbReference>
<dbReference type="InterPro" id="IPR001789">
    <property type="entry name" value="Sig_transdc_resp-reg_receiver"/>
</dbReference>
<evidence type="ECO:0000256" key="9">
    <source>
        <dbReference type="ARBA" id="ARBA00022777"/>
    </source>
</evidence>
<keyword evidence="13 18" id="KW-0472">Membrane</keyword>
<dbReference type="InterPro" id="IPR011006">
    <property type="entry name" value="CheY-like_superfamily"/>
</dbReference>
<evidence type="ECO:0000259" key="19">
    <source>
        <dbReference type="PROSITE" id="PS50109"/>
    </source>
</evidence>
<evidence type="ECO:0000256" key="11">
    <source>
        <dbReference type="ARBA" id="ARBA00022989"/>
    </source>
</evidence>
<dbReference type="HOGENOM" id="CLU_001796_0_0_6"/>
<dbReference type="KEGG" id="tvi:Thivi_1720"/>
<comment type="catalytic activity">
    <reaction evidence="1">
        <text>ATP + protein L-histidine = ADP + protein N-phospho-L-histidine.</text>
        <dbReference type="EC" id="2.7.13.3"/>
    </reaction>
</comment>
<dbReference type="InterPro" id="IPR036641">
    <property type="entry name" value="HPT_dom_sf"/>
</dbReference>
<dbReference type="Gene3D" id="3.30.450.20">
    <property type="entry name" value="PAS domain"/>
    <property type="match status" value="7"/>
</dbReference>
<dbReference type="GO" id="GO:0005886">
    <property type="term" value="C:plasma membrane"/>
    <property type="evidence" value="ECO:0007669"/>
    <property type="project" value="UniProtKB-SubCell"/>
</dbReference>
<dbReference type="Pfam" id="PF00072">
    <property type="entry name" value="Response_reg"/>
    <property type="match status" value="1"/>
</dbReference>
<keyword evidence="7 18" id="KW-0812">Transmembrane</keyword>
<keyword evidence="10" id="KW-0067">ATP-binding</keyword>
<feature type="domain" description="PAC" evidence="22">
    <location>
        <begin position="1050"/>
        <end position="1102"/>
    </location>
</feature>
<dbReference type="SUPFAM" id="SSF47384">
    <property type="entry name" value="Homodimeric domain of signal transducing histidine kinase"/>
    <property type="match status" value="1"/>
</dbReference>
<dbReference type="PROSITE" id="PS50109">
    <property type="entry name" value="HIS_KIN"/>
    <property type="match status" value="1"/>
</dbReference>
<keyword evidence="6" id="KW-0808">Transferase</keyword>
<dbReference type="Pfam" id="PF13426">
    <property type="entry name" value="PAS_9"/>
    <property type="match status" value="1"/>
</dbReference>
<evidence type="ECO:0000256" key="6">
    <source>
        <dbReference type="ARBA" id="ARBA00022679"/>
    </source>
</evidence>
<feature type="transmembrane region" description="Helical" evidence="18">
    <location>
        <begin position="303"/>
        <end position="324"/>
    </location>
</feature>
<dbReference type="Pfam" id="PF08447">
    <property type="entry name" value="PAS_3"/>
    <property type="match status" value="1"/>
</dbReference>
<evidence type="ECO:0000256" key="10">
    <source>
        <dbReference type="ARBA" id="ARBA00022840"/>
    </source>
</evidence>
<dbReference type="eggNOG" id="COG3279">
    <property type="taxonomic scope" value="Bacteria"/>
</dbReference>
<evidence type="ECO:0000313" key="24">
    <source>
        <dbReference type="Proteomes" id="UP000006062"/>
    </source>
</evidence>
<proteinExistence type="predicted"/>
<dbReference type="InterPro" id="IPR013656">
    <property type="entry name" value="PAS_4"/>
</dbReference>
<evidence type="ECO:0000256" key="15">
    <source>
        <dbReference type="ARBA" id="ARBA00068150"/>
    </source>
</evidence>
<dbReference type="eggNOG" id="COG2202">
    <property type="taxonomic scope" value="Bacteria"/>
</dbReference>
<dbReference type="EC" id="2.7.13.3" evidence="3"/>
<dbReference type="Pfam" id="PF00512">
    <property type="entry name" value="HisKA"/>
    <property type="match status" value="1"/>
</dbReference>
<dbReference type="InterPro" id="IPR003661">
    <property type="entry name" value="HisK_dim/P_dom"/>
</dbReference>
<dbReference type="STRING" id="765911.Thivi_1720"/>
<dbReference type="InterPro" id="IPR035965">
    <property type="entry name" value="PAS-like_dom_sf"/>
</dbReference>
<evidence type="ECO:0000256" key="1">
    <source>
        <dbReference type="ARBA" id="ARBA00000085"/>
    </source>
</evidence>
<comment type="caution">
    <text evidence="16">Lacks conserved residue(s) required for the propagation of feature annotation.</text>
</comment>
<dbReference type="InterPro" id="IPR003594">
    <property type="entry name" value="HATPase_dom"/>
</dbReference>
<comment type="subunit">
    <text evidence="14">At low DSF concentrations, interacts with RpfF.</text>
</comment>
<dbReference type="InterPro" id="IPR036097">
    <property type="entry name" value="HisK_dim/P_sf"/>
</dbReference>
<dbReference type="eggNOG" id="COG5002">
    <property type="taxonomic scope" value="Bacteria"/>
</dbReference>
<feature type="domain" description="PAS" evidence="21">
    <location>
        <begin position="346"/>
        <end position="416"/>
    </location>
</feature>
<feature type="domain" description="PAC" evidence="22">
    <location>
        <begin position="795"/>
        <end position="847"/>
    </location>
</feature>
<dbReference type="GO" id="GO:0000155">
    <property type="term" value="F:phosphorelay sensor kinase activity"/>
    <property type="evidence" value="ECO:0007669"/>
    <property type="project" value="InterPro"/>
</dbReference>
<accession>I3Y9M6</accession>
<dbReference type="SMART" id="SM00448">
    <property type="entry name" value="REC"/>
    <property type="match status" value="2"/>
</dbReference>
<dbReference type="Pfam" id="PF08448">
    <property type="entry name" value="PAS_4"/>
    <property type="match status" value="5"/>
</dbReference>
<dbReference type="SMART" id="SM00091">
    <property type="entry name" value="PAS"/>
    <property type="match status" value="7"/>
</dbReference>
<dbReference type="eggNOG" id="COG2198">
    <property type="taxonomic scope" value="Bacteria"/>
</dbReference>
<dbReference type="InterPro" id="IPR013655">
    <property type="entry name" value="PAS_fold_3"/>
</dbReference>
<dbReference type="CDD" id="cd18774">
    <property type="entry name" value="PDC2_HK_sensor"/>
    <property type="match status" value="1"/>
</dbReference>
<dbReference type="SUPFAM" id="SSF52172">
    <property type="entry name" value="CheY-like"/>
    <property type="match status" value="2"/>
</dbReference>
<dbReference type="GO" id="GO:0005524">
    <property type="term" value="F:ATP binding"/>
    <property type="evidence" value="ECO:0007669"/>
    <property type="project" value="UniProtKB-KW"/>
</dbReference>
<feature type="transmembrane region" description="Helical" evidence="18">
    <location>
        <begin position="17"/>
        <end position="37"/>
    </location>
</feature>
<dbReference type="PROSITE" id="PS50112">
    <property type="entry name" value="PAS"/>
    <property type="match status" value="4"/>
</dbReference>
<feature type="domain" description="PAC" evidence="22">
    <location>
        <begin position="924"/>
        <end position="977"/>
    </location>
</feature>
<evidence type="ECO:0000259" key="22">
    <source>
        <dbReference type="PROSITE" id="PS50113"/>
    </source>
</evidence>
<dbReference type="EMBL" id="CP003154">
    <property type="protein sequence ID" value="AFL73694.1"/>
    <property type="molecule type" value="Genomic_DNA"/>
</dbReference>
<reference evidence="23 24" key="1">
    <citation type="submission" date="2012-06" db="EMBL/GenBank/DDBJ databases">
        <title>Complete sequence of Thiocystis violascens DSM 198.</title>
        <authorList>
            <consortium name="US DOE Joint Genome Institute"/>
            <person name="Lucas S."/>
            <person name="Han J."/>
            <person name="Lapidus A."/>
            <person name="Cheng J.-F."/>
            <person name="Goodwin L."/>
            <person name="Pitluck S."/>
            <person name="Peters L."/>
            <person name="Ovchinnikova G."/>
            <person name="Teshima H."/>
            <person name="Detter J.C."/>
            <person name="Han C."/>
            <person name="Tapia R."/>
            <person name="Land M."/>
            <person name="Hauser L."/>
            <person name="Kyrpides N."/>
            <person name="Ivanova N."/>
            <person name="Pagani I."/>
            <person name="Vogl K."/>
            <person name="Liu Z."/>
            <person name="Frigaard N.-U."/>
            <person name="Bryant D."/>
            <person name="Woyke T."/>
        </authorList>
    </citation>
    <scope>NUCLEOTIDE SEQUENCE [LARGE SCALE GENOMIC DNA]</scope>
    <source>
        <strain evidence="24">ATCC 17096 / DSM 198 / 6111</strain>
    </source>
</reference>
<dbReference type="InterPro" id="IPR004358">
    <property type="entry name" value="Sig_transdc_His_kin-like_C"/>
</dbReference>
<feature type="coiled-coil region" evidence="17">
    <location>
        <begin position="1213"/>
        <end position="1240"/>
    </location>
</feature>
<dbReference type="InterPro" id="IPR000700">
    <property type="entry name" value="PAS-assoc_C"/>
</dbReference>
<keyword evidence="9" id="KW-0418">Kinase</keyword>
<dbReference type="Gene3D" id="1.20.120.160">
    <property type="entry name" value="HPT domain"/>
    <property type="match status" value="1"/>
</dbReference>
<feature type="domain" description="PAS" evidence="21">
    <location>
        <begin position="471"/>
        <end position="541"/>
    </location>
</feature>
<feature type="domain" description="Response regulatory" evidence="20">
    <location>
        <begin position="1501"/>
        <end position="1623"/>
    </location>
</feature>
<evidence type="ECO:0000256" key="7">
    <source>
        <dbReference type="ARBA" id="ARBA00022692"/>
    </source>
</evidence>
<dbReference type="PROSITE" id="PS50110">
    <property type="entry name" value="RESPONSE_REGULATORY"/>
    <property type="match status" value="2"/>
</dbReference>
<keyword evidence="11 18" id="KW-1133">Transmembrane helix</keyword>
<evidence type="ECO:0000256" key="3">
    <source>
        <dbReference type="ARBA" id="ARBA00012438"/>
    </source>
</evidence>
<dbReference type="CDD" id="cd00130">
    <property type="entry name" value="PAS"/>
    <property type="match status" value="7"/>
</dbReference>
<comment type="subcellular location">
    <subcellularLocation>
        <location evidence="2">Cell membrane</location>
        <topology evidence="2">Multi-pass membrane protein</topology>
    </subcellularLocation>
</comment>
<evidence type="ECO:0000256" key="16">
    <source>
        <dbReference type="PROSITE-ProRule" id="PRU00169"/>
    </source>
</evidence>
<evidence type="ECO:0000256" key="2">
    <source>
        <dbReference type="ARBA" id="ARBA00004651"/>
    </source>
</evidence>
<dbReference type="PRINTS" id="PR00344">
    <property type="entry name" value="BCTRLSENSOR"/>
</dbReference>
<dbReference type="InterPro" id="IPR000014">
    <property type="entry name" value="PAS"/>
</dbReference>
<evidence type="ECO:0000256" key="17">
    <source>
        <dbReference type="SAM" id="Coils"/>
    </source>
</evidence>
<keyword evidence="5 16" id="KW-0597">Phosphoprotein</keyword>
<dbReference type="SMART" id="SM00387">
    <property type="entry name" value="HATPase_c"/>
    <property type="match status" value="1"/>
</dbReference>
<dbReference type="FunFam" id="3.30.565.10:FF:000010">
    <property type="entry name" value="Sensor histidine kinase RcsC"/>
    <property type="match status" value="1"/>
</dbReference>
<dbReference type="PROSITE" id="PS50113">
    <property type="entry name" value="PAC"/>
    <property type="match status" value="7"/>
</dbReference>
<evidence type="ECO:0000256" key="4">
    <source>
        <dbReference type="ARBA" id="ARBA00022475"/>
    </source>
</evidence>
<evidence type="ECO:0000256" key="13">
    <source>
        <dbReference type="ARBA" id="ARBA00023136"/>
    </source>
</evidence>
<feature type="modified residue" description="4-aspartylphosphate" evidence="16">
    <location>
        <position position="1698"/>
    </location>
</feature>
<dbReference type="NCBIfam" id="TIGR00229">
    <property type="entry name" value="sensory_box"/>
    <property type="match status" value="7"/>
</dbReference>